<dbReference type="EMBL" id="CP042997">
    <property type="protein sequence ID" value="QEH39039.1"/>
    <property type="molecule type" value="Genomic_DNA"/>
</dbReference>
<gene>
    <name evidence="2" type="ORF">OJF2_76510</name>
</gene>
<organism evidence="2 3">
    <name type="scientific">Aquisphaera giovannonii</name>
    <dbReference type="NCBI Taxonomy" id="406548"/>
    <lineage>
        <taxon>Bacteria</taxon>
        <taxon>Pseudomonadati</taxon>
        <taxon>Planctomycetota</taxon>
        <taxon>Planctomycetia</taxon>
        <taxon>Isosphaerales</taxon>
        <taxon>Isosphaeraceae</taxon>
        <taxon>Aquisphaera</taxon>
    </lineage>
</organism>
<evidence type="ECO:0000313" key="2">
    <source>
        <dbReference type="EMBL" id="QEH39039.1"/>
    </source>
</evidence>
<dbReference type="KEGG" id="agv:OJF2_76510"/>
<name>A0A5B9WFJ9_9BACT</name>
<accession>A0A5B9WFJ9</accession>
<protein>
    <submittedName>
        <fullName evidence="2">Uncharacterized protein</fullName>
    </submittedName>
</protein>
<proteinExistence type="predicted"/>
<dbReference type="AlphaFoldDB" id="A0A5B9WFJ9"/>
<reference evidence="2 3" key="1">
    <citation type="submission" date="2019-08" db="EMBL/GenBank/DDBJ databases">
        <title>Deep-cultivation of Planctomycetes and their phenomic and genomic characterization uncovers novel biology.</title>
        <authorList>
            <person name="Wiegand S."/>
            <person name="Jogler M."/>
            <person name="Boedeker C."/>
            <person name="Pinto D."/>
            <person name="Vollmers J."/>
            <person name="Rivas-Marin E."/>
            <person name="Kohn T."/>
            <person name="Peeters S.H."/>
            <person name="Heuer A."/>
            <person name="Rast P."/>
            <person name="Oberbeckmann S."/>
            <person name="Bunk B."/>
            <person name="Jeske O."/>
            <person name="Meyerdierks A."/>
            <person name="Storesund J.E."/>
            <person name="Kallscheuer N."/>
            <person name="Luecker S."/>
            <person name="Lage O.M."/>
            <person name="Pohl T."/>
            <person name="Merkel B.J."/>
            <person name="Hornburger P."/>
            <person name="Mueller R.-W."/>
            <person name="Bruemmer F."/>
            <person name="Labrenz M."/>
            <person name="Spormann A.M."/>
            <person name="Op den Camp H."/>
            <person name="Overmann J."/>
            <person name="Amann R."/>
            <person name="Jetten M.S.M."/>
            <person name="Mascher T."/>
            <person name="Medema M.H."/>
            <person name="Devos D.P."/>
            <person name="Kaster A.-K."/>
            <person name="Ovreas L."/>
            <person name="Rohde M."/>
            <person name="Galperin M.Y."/>
            <person name="Jogler C."/>
        </authorList>
    </citation>
    <scope>NUCLEOTIDE SEQUENCE [LARGE SCALE GENOMIC DNA]</scope>
    <source>
        <strain evidence="2 3">OJF2</strain>
    </source>
</reference>
<dbReference type="Proteomes" id="UP000324233">
    <property type="component" value="Chromosome"/>
</dbReference>
<feature type="region of interest" description="Disordered" evidence="1">
    <location>
        <begin position="17"/>
        <end position="102"/>
    </location>
</feature>
<sequence>MVTGPLAGVKAIRILGPERAALPGTDAGPRAEEGNIADRSGGRPGRAAARDEGRGFLLARRRSRAIASGSAAATRRVGDLDSHSPLSHPARFSRMSRRRDVD</sequence>
<feature type="compositionally biased region" description="Low complexity" evidence="1">
    <location>
        <begin position="65"/>
        <end position="75"/>
    </location>
</feature>
<keyword evidence="3" id="KW-1185">Reference proteome</keyword>
<evidence type="ECO:0000256" key="1">
    <source>
        <dbReference type="SAM" id="MobiDB-lite"/>
    </source>
</evidence>
<evidence type="ECO:0000313" key="3">
    <source>
        <dbReference type="Proteomes" id="UP000324233"/>
    </source>
</evidence>